<dbReference type="Proteomes" id="UP000315471">
    <property type="component" value="Unassembled WGS sequence"/>
</dbReference>
<keyword evidence="2" id="KW-0328">Glycosyltransferase</keyword>
<feature type="domain" description="Glycosyltransferase 2-like" evidence="1">
    <location>
        <begin position="6"/>
        <end position="92"/>
    </location>
</feature>
<dbReference type="Pfam" id="PF00535">
    <property type="entry name" value="Glycos_transf_2"/>
    <property type="match status" value="1"/>
</dbReference>
<dbReference type="InterPro" id="IPR050834">
    <property type="entry name" value="Glycosyltransf_2"/>
</dbReference>
<dbReference type="InterPro" id="IPR029044">
    <property type="entry name" value="Nucleotide-diphossugar_trans"/>
</dbReference>
<dbReference type="AlphaFoldDB" id="A0A5C6E9C7"/>
<dbReference type="PANTHER" id="PTHR43685">
    <property type="entry name" value="GLYCOSYLTRANSFERASE"/>
    <property type="match status" value="1"/>
</dbReference>
<protein>
    <submittedName>
        <fullName evidence="2">Putative glycosyltransferase EpsH</fullName>
        <ecNumber evidence="2">2.4.-.-</ecNumber>
    </submittedName>
</protein>
<dbReference type="EMBL" id="SJPY01000002">
    <property type="protein sequence ID" value="TWU44331.1"/>
    <property type="molecule type" value="Genomic_DNA"/>
</dbReference>
<dbReference type="GO" id="GO:0016757">
    <property type="term" value="F:glycosyltransferase activity"/>
    <property type="evidence" value="ECO:0007669"/>
    <property type="project" value="UniProtKB-KW"/>
</dbReference>
<evidence type="ECO:0000313" key="2">
    <source>
        <dbReference type="EMBL" id="TWU44331.1"/>
    </source>
</evidence>
<dbReference type="InterPro" id="IPR001173">
    <property type="entry name" value="Glyco_trans_2-like"/>
</dbReference>
<dbReference type="OrthoDB" id="9784574at2"/>
<evidence type="ECO:0000259" key="1">
    <source>
        <dbReference type="Pfam" id="PF00535"/>
    </source>
</evidence>
<dbReference type="GO" id="GO:0044010">
    <property type="term" value="P:single-species biofilm formation"/>
    <property type="evidence" value="ECO:0007669"/>
    <property type="project" value="TreeGrafter"/>
</dbReference>
<evidence type="ECO:0000313" key="3">
    <source>
        <dbReference type="Proteomes" id="UP000315471"/>
    </source>
</evidence>
<accession>A0A5C6E9C7</accession>
<keyword evidence="3" id="KW-1185">Reference proteome</keyword>
<dbReference type="SUPFAM" id="SSF53448">
    <property type="entry name" value="Nucleotide-diphospho-sugar transferases"/>
    <property type="match status" value="1"/>
</dbReference>
<dbReference type="EC" id="2.4.-.-" evidence="2"/>
<keyword evidence="2" id="KW-0808">Transferase</keyword>
<reference evidence="2 3" key="1">
    <citation type="submission" date="2019-02" db="EMBL/GenBank/DDBJ databases">
        <title>Deep-cultivation of Planctomycetes and their phenomic and genomic characterization uncovers novel biology.</title>
        <authorList>
            <person name="Wiegand S."/>
            <person name="Jogler M."/>
            <person name="Boedeker C."/>
            <person name="Pinto D."/>
            <person name="Vollmers J."/>
            <person name="Rivas-Marin E."/>
            <person name="Kohn T."/>
            <person name="Peeters S.H."/>
            <person name="Heuer A."/>
            <person name="Rast P."/>
            <person name="Oberbeckmann S."/>
            <person name="Bunk B."/>
            <person name="Jeske O."/>
            <person name="Meyerdierks A."/>
            <person name="Storesund J.E."/>
            <person name="Kallscheuer N."/>
            <person name="Luecker S."/>
            <person name="Lage O.M."/>
            <person name="Pohl T."/>
            <person name="Merkel B.J."/>
            <person name="Hornburger P."/>
            <person name="Mueller R.-W."/>
            <person name="Bruemmer F."/>
            <person name="Labrenz M."/>
            <person name="Spormann A.M."/>
            <person name="Op Den Camp H."/>
            <person name="Overmann J."/>
            <person name="Amann R."/>
            <person name="Jetten M.S.M."/>
            <person name="Mascher T."/>
            <person name="Medema M.H."/>
            <person name="Devos D.P."/>
            <person name="Kaster A.-K."/>
            <person name="Ovreas L."/>
            <person name="Rohde M."/>
            <person name="Galperin M.Y."/>
            <person name="Jogler C."/>
        </authorList>
    </citation>
    <scope>NUCLEOTIDE SEQUENCE [LARGE SCALE GENOMIC DNA]</scope>
    <source>
        <strain evidence="2 3">Q31b</strain>
    </source>
</reference>
<dbReference type="CDD" id="cd00761">
    <property type="entry name" value="Glyco_tranf_GTA_type"/>
    <property type="match status" value="1"/>
</dbReference>
<dbReference type="PANTHER" id="PTHR43685:SF2">
    <property type="entry name" value="GLYCOSYLTRANSFERASE 2-LIKE DOMAIN-CONTAINING PROTEIN"/>
    <property type="match status" value="1"/>
</dbReference>
<sequence length="185" mass="20730">MKIATIIPCYNAAAYLGEALESVFRQTLQPDQVIVADDGSTDGSPTIAQDFGVQLVRTSRNQGHAAARNLAMQAAQADMIAWLDADVSCTFLTWIRIHTLALIDEIVPEYPEFSDVTFRFSKALSMGWHASPPDWKLSVPVSQLWKERFVDATWFLRPTVSFVRFKIARVARKLRSMLGSSTSYQ</sequence>
<organism evidence="2 3">
    <name type="scientific">Novipirellula aureliae</name>
    <dbReference type="NCBI Taxonomy" id="2527966"/>
    <lineage>
        <taxon>Bacteria</taxon>
        <taxon>Pseudomonadati</taxon>
        <taxon>Planctomycetota</taxon>
        <taxon>Planctomycetia</taxon>
        <taxon>Pirellulales</taxon>
        <taxon>Pirellulaceae</taxon>
        <taxon>Novipirellula</taxon>
    </lineage>
</organism>
<dbReference type="Gene3D" id="3.90.550.10">
    <property type="entry name" value="Spore Coat Polysaccharide Biosynthesis Protein SpsA, Chain A"/>
    <property type="match status" value="1"/>
</dbReference>
<comment type="caution">
    <text evidence="2">The sequence shown here is derived from an EMBL/GenBank/DDBJ whole genome shotgun (WGS) entry which is preliminary data.</text>
</comment>
<name>A0A5C6E9C7_9BACT</name>
<gene>
    <name evidence="2" type="primary">epsH_2</name>
    <name evidence="2" type="ORF">Q31b_18670</name>
</gene>
<proteinExistence type="predicted"/>
<dbReference type="RefSeq" id="WP_146599300.1">
    <property type="nucleotide sequence ID" value="NZ_SJPY01000002.1"/>
</dbReference>